<dbReference type="PANTHER" id="PTHR33184:SF36">
    <property type="entry name" value="EXPANSIN-LIKE EG45 DOMAIN-CONTAINING PROTEIN"/>
    <property type="match status" value="1"/>
</dbReference>
<name>A0A9Q0FII1_9ROSI</name>
<dbReference type="EMBL" id="JAKUCV010005203">
    <property type="protein sequence ID" value="KAJ4832091.1"/>
    <property type="molecule type" value="Genomic_DNA"/>
</dbReference>
<sequence>MKKHQVFIYVVWTSLTFSSLTYGLGSRCAGNAPTVNQSQVGDGSRPKFMVEVYNSCPTCPVINIHLKCGSFPQALVNPRLLKVLAHDDCVINGGLPLAPLQKFSFSYIHQKFPLYPTTWYFQCE</sequence>
<dbReference type="PANTHER" id="PTHR33184">
    <property type="entry name" value="PROTEIN TAPETUM DETERMINANT 1-LIKE-RELATED"/>
    <property type="match status" value="1"/>
</dbReference>
<keyword evidence="4" id="KW-1185">Reference proteome</keyword>
<dbReference type="Pfam" id="PF24068">
    <property type="entry name" value="TPD1_C"/>
    <property type="match status" value="1"/>
</dbReference>
<evidence type="ECO:0008006" key="5">
    <source>
        <dbReference type="Google" id="ProtNLM"/>
    </source>
</evidence>
<protein>
    <recommendedName>
        <fullName evidence="5">Expansin-like EG45 domain-containing protein</fullName>
    </recommendedName>
</protein>
<evidence type="ECO:0000313" key="4">
    <source>
        <dbReference type="Proteomes" id="UP001141552"/>
    </source>
</evidence>
<dbReference type="OrthoDB" id="1850606at2759"/>
<evidence type="ECO:0000256" key="2">
    <source>
        <dbReference type="SAM" id="SignalP"/>
    </source>
</evidence>
<dbReference type="AlphaFoldDB" id="A0A9Q0FII1"/>
<organism evidence="3 4">
    <name type="scientific">Turnera subulata</name>
    <dbReference type="NCBI Taxonomy" id="218843"/>
    <lineage>
        <taxon>Eukaryota</taxon>
        <taxon>Viridiplantae</taxon>
        <taxon>Streptophyta</taxon>
        <taxon>Embryophyta</taxon>
        <taxon>Tracheophyta</taxon>
        <taxon>Spermatophyta</taxon>
        <taxon>Magnoliopsida</taxon>
        <taxon>eudicotyledons</taxon>
        <taxon>Gunneridae</taxon>
        <taxon>Pentapetalae</taxon>
        <taxon>rosids</taxon>
        <taxon>fabids</taxon>
        <taxon>Malpighiales</taxon>
        <taxon>Passifloraceae</taxon>
        <taxon>Turnera</taxon>
    </lineage>
</organism>
<proteinExistence type="predicted"/>
<comment type="caution">
    <text evidence="3">The sequence shown here is derived from an EMBL/GenBank/DDBJ whole genome shotgun (WGS) entry which is preliminary data.</text>
</comment>
<dbReference type="GO" id="GO:0001709">
    <property type="term" value="P:cell fate determination"/>
    <property type="evidence" value="ECO:0007669"/>
    <property type="project" value="TreeGrafter"/>
</dbReference>
<reference evidence="3" key="2">
    <citation type="journal article" date="2023" name="Plants (Basel)">
        <title>Annotation of the Turnera subulata (Passifloraceae) Draft Genome Reveals the S-Locus Evolved after the Divergence of Turneroideae from Passifloroideae in a Stepwise Manner.</title>
        <authorList>
            <person name="Henning P.M."/>
            <person name="Roalson E.H."/>
            <person name="Mir W."/>
            <person name="McCubbin A.G."/>
            <person name="Shore J.S."/>
        </authorList>
    </citation>
    <scope>NUCLEOTIDE SEQUENCE</scope>
    <source>
        <strain evidence="3">F60SS</strain>
    </source>
</reference>
<accession>A0A9Q0FII1</accession>
<feature type="chain" id="PRO_5040257814" description="Expansin-like EG45 domain-containing protein" evidence="2">
    <location>
        <begin position="24"/>
        <end position="124"/>
    </location>
</feature>
<dbReference type="Proteomes" id="UP001141552">
    <property type="component" value="Unassembled WGS sequence"/>
</dbReference>
<keyword evidence="1 2" id="KW-0732">Signal</keyword>
<feature type="signal peptide" evidence="2">
    <location>
        <begin position="1"/>
        <end position="23"/>
    </location>
</feature>
<dbReference type="InterPro" id="IPR040361">
    <property type="entry name" value="TPD1"/>
</dbReference>
<gene>
    <name evidence="3" type="ORF">Tsubulata_049430</name>
</gene>
<reference evidence="3" key="1">
    <citation type="submission" date="2022-02" db="EMBL/GenBank/DDBJ databases">
        <authorList>
            <person name="Henning P.M."/>
            <person name="McCubbin A.G."/>
            <person name="Shore J.S."/>
        </authorList>
    </citation>
    <scope>NUCLEOTIDE SEQUENCE</scope>
    <source>
        <strain evidence="3">F60SS</strain>
        <tissue evidence="3">Leaves</tissue>
    </source>
</reference>
<evidence type="ECO:0000256" key="1">
    <source>
        <dbReference type="ARBA" id="ARBA00022729"/>
    </source>
</evidence>
<evidence type="ECO:0000313" key="3">
    <source>
        <dbReference type="EMBL" id="KAJ4832091.1"/>
    </source>
</evidence>